<dbReference type="EMBL" id="BLPG01000001">
    <property type="protein sequence ID" value="GFJ86375.1"/>
    <property type="molecule type" value="Genomic_DNA"/>
</dbReference>
<accession>A0A6V8L0W5</accession>
<keyword evidence="2" id="KW-1185">Reference proteome</keyword>
<dbReference type="Proteomes" id="UP000482960">
    <property type="component" value="Unassembled WGS sequence"/>
</dbReference>
<dbReference type="AlphaFoldDB" id="A0A6V8L0W5"/>
<sequence length="126" mass="13253">MRCGLTGLELILAALASGASELTTVAVRDAYAGLRDRLLRRLGGRTEAVQVLEAEQSSDPGVWRVQLGQDLAAVLADSDAEVLAAAREVLALAESLGAASSEFHVDARDARGVQIGDHNTQHNTFS</sequence>
<organism evidence="1 2">
    <name type="scientific">Phytohabitans rumicis</name>
    <dbReference type="NCBI Taxonomy" id="1076125"/>
    <lineage>
        <taxon>Bacteria</taxon>
        <taxon>Bacillati</taxon>
        <taxon>Actinomycetota</taxon>
        <taxon>Actinomycetes</taxon>
        <taxon>Micromonosporales</taxon>
        <taxon>Micromonosporaceae</taxon>
    </lineage>
</organism>
<evidence type="ECO:0000313" key="2">
    <source>
        <dbReference type="Proteomes" id="UP000482960"/>
    </source>
</evidence>
<protein>
    <submittedName>
        <fullName evidence="1">Uncharacterized protein</fullName>
    </submittedName>
</protein>
<gene>
    <name evidence="1" type="ORF">Prum_000170</name>
</gene>
<reference evidence="1 2" key="1">
    <citation type="submission" date="2020-03" db="EMBL/GenBank/DDBJ databases">
        <title>Whole genome shotgun sequence of Phytohabitans rumicis NBRC 108638.</title>
        <authorList>
            <person name="Komaki H."/>
            <person name="Tamura T."/>
        </authorList>
    </citation>
    <scope>NUCLEOTIDE SEQUENCE [LARGE SCALE GENOMIC DNA]</scope>
    <source>
        <strain evidence="1 2">NBRC 108638</strain>
    </source>
</reference>
<proteinExistence type="predicted"/>
<comment type="caution">
    <text evidence="1">The sequence shown here is derived from an EMBL/GenBank/DDBJ whole genome shotgun (WGS) entry which is preliminary data.</text>
</comment>
<evidence type="ECO:0000313" key="1">
    <source>
        <dbReference type="EMBL" id="GFJ86375.1"/>
    </source>
</evidence>
<name>A0A6V8L0W5_9ACTN</name>
<reference evidence="1 2" key="2">
    <citation type="submission" date="2020-03" db="EMBL/GenBank/DDBJ databases">
        <authorList>
            <person name="Ichikawa N."/>
            <person name="Kimura A."/>
            <person name="Kitahashi Y."/>
            <person name="Uohara A."/>
        </authorList>
    </citation>
    <scope>NUCLEOTIDE SEQUENCE [LARGE SCALE GENOMIC DNA]</scope>
    <source>
        <strain evidence="1 2">NBRC 108638</strain>
    </source>
</reference>